<keyword evidence="6 9" id="KW-0547">Nucleotide-binding</keyword>
<dbReference type="PROSITE" id="PS01011">
    <property type="entry name" value="FOLYLPOLYGLU_SYNT_1"/>
    <property type="match status" value="1"/>
</dbReference>
<keyword evidence="3 9" id="KW-0963">Cytoplasm</keyword>
<proteinExistence type="inferred from homology"/>
<dbReference type="RefSeq" id="WP_203740998.1">
    <property type="nucleotide sequence ID" value="NZ_BONF01000004.1"/>
</dbReference>
<dbReference type="PANTHER" id="PTHR43692">
    <property type="entry name" value="UDP-N-ACETYLMURAMOYLALANINE--D-GLUTAMATE LIGASE"/>
    <property type="match status" value="1"/>
</dbReference>
<dbReference type="GO" id="GO:0051301">
    <property type="term" value="P:cell division"/>
    <property type="evidence" value="ECO:0007669"/>
    <property type="project" value="UniProtKB-KW"/>
</dbReference>
<dbReference type="UniPathway" id="UPA00219"/>
<dbReference type="NCBIfam" id="TIGR01087">
    <property type="entry name" value="murD"/>
    <property type="match status" value="1"/>
</dbReference>
<dbReference type="Gene3D" id="3.90.190.20">
    <property type="entry name" value="Mur ligase, C-terminal domain"/>
    <property type="match status" value="1"/>
</dbReference>
<dbReference type="Gene3D" id="3.40.50.720">
    <property type="entry name" value="NAD(P)-binding Rossmann-like Domain"/>
    <property type="match status" value="1"/>
</dbReference>
<evidence type="ECO:0000256" key="1">
    <source>
        <dbReference type="ARBA" id="ARBA00004496"/>
    </source>
</evidence>
<evidence type="ECO:0000256" key="10">
    <source>
        <dbReference type="RuleBase" id="RU003664"/>
    </source>
</evidence>
<evidence type="ECO:0000256" key="8">
    <source>
        <dbReference type="ARBA" id="ARBA00023306"/>
    </source>
</evidence>
<dbReference type="InterPro" id="IPR004101">
    <property type="entry name" value="Mur_ligase_C"/>
</dbReference>
<comment type="caution">
    <text evidence="13">The sequence shown here is derived from an EMBL/GenBank/DDBJ whole genome shotgun (WGS) entry which is preliminary data.</text>
</comment>
<keyword evidence="9 10" id="KW-0133">Cell shape</keyword>
<evidence type="ECO:0000313" key="14">
    <source>
        <dbReference type="Proteomes" id="UP000601223"/>
    </source>
</evidence>
<dbReference type="InterPro" id="IPR005762">
    <property type="entry name" value="MurD"/>
</dbReference>
<dbReference type="GO" id="GO:0005737">
    <property type="term" value="C:cytoplasm"/>
    <property type="evidence" value="ECO:0007669"/>
    <property type="project" value="UniProtKB-SubCell"/>
</dbReference>
<evidence type="ECO:0000259" key="12">
    <source>
        <dbReference type="Pfam" id="PF08245"/>
    </source>
</evidence>
<dbReference type="GO" id="GO:0008360">
    <property type="term" value="P:regulation of cell shape"/>
    <property type="evidence" value="ECO:0007669"/>
    <property type="project" value="UniProtKB-KW"/>
</dbReference>
<evidence type="ECO:0000313" key="13">
    <source>
        <dbReference type="EMBL" id="GIF79034.1"/>
    </source>
</evidence>
<dbReference type="SUPFAM" id="SSF51984">
    <property type="entry name" value="MurCD N-terminal domain"/>
    <property type="match status" value="1"/>
</dbReference>
<evidence type="ECO:0000256" key="7">
    <source>
        <dbReference type="ARBA" id="ARBA00022840"/>
    </source>
</evidence>
<dbReference type="InterPro" id="IPR018109">
    <property type="entry name" value="Folylpolyglutamate_synth_CS"/>
</dbReference>
<dbReference type="InterPro" id="IPR036565">
    <property type="entry name" value="Mur-like_cat_sf"/>
</dbReference>
<evidence type="ECO:0000256" key="2">
    <source>
        <dbReference type="ARBA" id="ARBA00004752"/>
    </source>
</evidence>
<dbReference type="GO" id="GO:0071555">
    <property type="term" value="P:cell wall organization"/>
    <property type="evidence" value="ECO:0007669"/>
    <property type="project" value="UniProtKB-KW"/>
</dbReference>
<dbReference type="GO" id="GO:0008764">
    <property type="term" value="F:UDP-N-acetylmuramoylalanine-D-glutamate ligase activity"/>
    <property type="evidence" value="ECO:0007669"/>
    <property type="project" value="UniProtKB-UniRule"/>
</dbReference>
<feature type="domain" description="Mur ligase C-terminal" evidence="11">
    <location>
        <begin position="319"/>
        <end position="437"/>
    </location>
</feature>
<keyword evidence="8 9" id="KW-0131">Cell cycle</keyword>
<keyword evidence="7 9" id="KW-0067">ATP-binding</keyword>
<dbReference type="SUPFAM" id="SSF53623">
    <property type="entry name" value="MurD-like peptide ligases, catalytic domain"/>
    <property type="match status" value="1"/>
</dbReference>
<protein>
    <recommendedName>
        <fullName evidence="9 10">UDP-N-acetylmuramoylalanine--D-glutamate ligase</fullName>
        <ecNumber evidence="9 10">6.3.2.9</ecNumber>
    </recommendedName>
    <alternativeName>
        <fullName evidence="9">D-glutamic acid-adding enzyme</fullName>
    </alternativeName>
    <alternativeName>
        <fullName evidence="9">UDP-N-acetylmuramoyl-L-alanyl-D-glutamate synthetase</fullName>
    </alternativeName>
</protein>
<comment type="function">
    <text evidence="9 10">Cell wall formation. Catalyzes the addition of glutamate to the nucleotide precursor UDP-N-acetylmuramoyl-L-alanine (UMA).</text>
</comment>
<dbReference type="Gene3D" id="3.40.1190.10">
    <property type="entry name" value="Mur-like, catalytic domain"/>
    <property type="match status" value="1"/>
</dbReference>
<dbReference type="Proteomes" id="UP000601223">
    <property type="component" value="Unassembled WGS sequence"/>
</dbReference>
<accession>A0A8J3JA92</accession>
<keyword evidence="9 10" id="KW-0961">Cell wall biogenesis/degradation</keyword>
<dbReference type="Pfam" id="PF21799">
    <property type="entry name" value="MurD-like_N"/>
    <property type="match status" value="1"/>
</dbReference>
<sequence>MYEGRSVLVAGARVAGAACATALAGLGAEVTVVDRAASAETERLAAAGIKVIIGEPDPGQLLSGVDHLVVSPGFPPHHPLARAAAAAGIEVYSEPELAWRLRGPGAPRWLAVTGTNGKTTTVTMLASMLAAAGLRTAALGNIGMPLVDAQGGGPGGYEVLAVELSSFQLHWSSTLAPEGGALLNLADDHLDWHGGFDHYAGAKTAVWRSAHTGGTAVGNLDDPRVRALLEGLHAARVPGRLIGFTLDVPPPGCVGVVEDVLVDRTGDGDAHELATLADIRPVGAHNVANALAAAALALSAGVSHDAIRRGLAGYVPEPHRNATVATVGGVRWVDDSKATNPHAAAASLTSYERIVWVAGGQLKGVDIDELTARIAPRLTGAVLLGVDRAEVAQALARHAPHLPVVDVARTDDGAMAEVVAAAARLAEPGDTVLLAPAAASLDMFPSYARRGDAFAEAVRALPTPAA</sequence>
<dbReference type="EC" id="6.3.2.9" evidence="9 10"/>
<dbReference type="GO" id="GO:0005524">
    <property type="term" value="F:ATP binding"/>
    <property type="evidence" value="ECO:0007669"/>
    <property type="project" value="UniProtKB-UniRule"/>
</dbReference>
<gene>
    <name evidence="9 13" type="primary">murD</name>
    <name evidence="13" type="ORF">Cba03nite_03830</name>
</gene>
<comment type="subcellular location">
    <subcellularLocation>
        <location evidence="1 9 10">Cytoplasm</location>
    </subcellularLocation>
</comment>
<name>A0A8J3JA92_9ACTN</name>
<keyword evidence="9 10" id="KW-0573">Peptidoglycan synthesis</keyword>
<dbReference type="InterPro" id="IPR013221">
    <property type="entry name" value="Mur_ligase_cen"/>
</dbReference>
<feature type="binding site" evidence="9">
    <location>
        <begin position="114"/>
        <end position="120"/>
    </location>
    <ligand>
        <name>ATP</name>
        <dbReference type="ChEBI" id="CHEBI:30616"/>
    </ligand>
</feature>
<evidence type="ECO:0000259" key="11">
    <source>
        <dbReference type="Pfam" id="PF02875"/>
    </source>
</evidence>
<comment type="catalytic activity">
    <reaction evidence="9 10">
        <text>UDP-N-acetyl-alpha-D-muramoyl-L-alanine + D-glutamate + ATP = UDP-N-acetyl-alpha-D-muramoyl-L-alanyl-D-glutamate + ADP + phosphate + H(+)</text>
        <dbReference type="Rhea" id="RHEA:16429"/>
        <dbReference type="ChEBI" id="CHEBI:15378"/>
        <dbReference type="ChEBI" id="CHEBI:29986"/>
        <dbReference type="ChEBI" id="CHEBI:30616"/>
        <dbReference type="ChEBI" id="CHEBI:43474"/>
        <dbReference type="ChEBI" id="CHEBI:83898"/>
        <dbReference type="ChEBI" id="CHEBI:83900"/>
        <dbReference type="ChEBI" id="CHEBI:456216"/>
        <dbReference type="EC" id="6.3.2.9"/>
    </reaction>
</comment>
<evidence type="ECO:0000256" key="4">
    <source>
        <dbReference type="ARBA" id="ARBA00022598"/>
    </source>
</evidence>
<dbReference type="GO" id="GO:0009252">
    <property type="term" value="P:peptidoglycan biosynthetic process"/>
    <property type="evidence" value="ECO:0007669"/>
    <property type="project" value="UniProtKB-UniRule"/>
</dbReference>
<dbReference type="SUPFAM" id="SSF53244">
    <property type="entry name" value="MurD-like peptide ligases, peptide-binding domain"/>
    <property type="match status" value="1"/>
</dbReference>
<comment type="similarity">
    <text evidence="9">Belongs to the MurCDEF family.</text>
</comment>
<keyword evidence="14" id="KW-1185">Reference proteome</keyword>
<dbReference type="Pfam" id="PF08245">
    <property type="entry name" value="Mur_ligase_M"/>
    <property type="match status" value="1"/>
</dbReference>
<comment type="pathway">
    <text evidence="2 9 10">Cell wall biogenesis; peptidoglycan biosynthesis.</text>
</comment>
<dbReference type="EMBL" id="BONF01000004">
    <property type="protein sequence ID" value="GIF79034.1"/>
    <property type="molecule type" value="Genomic_DNA"/>
</dbReference>
<evidence type="ECO:0000256" key="3">
    <source>
        <dbReference type="ARBA" id="ARBA00022490"/>
    </source>
</evidence>
<dbReference type="PANTHER" id="PTHR43692:SF1">
    <property type="entry name" value="UDP-N-ACETYLMURAMOYLALANINE--D-GLUTAMATE LIGASE"/>
    <property type="match status" value="1"/>
</dbReference>
<evidence type="ECO:0000256" key="5">
    <source>
        <dbReference type="ARBA" id="ARBA00022618"/>
    </source>
</evidence>
<keyword evidence="4 9" id="KW-0436">Ligase</keyword>
<evidence type="ECO:0000256" key="9">
    <source>
        <dbReference type="HAMAP-Rule" id="MF_00639"/>
    </source>
</evidence>
<dbReference type="Pfam" id="PF02875">
    <property type="entry name" value="Mur_ligase_C"/>
    <property type="match status" value="1"/>
</dbReference>
<dbReference type="InterPro" id="IPR036615">
    <property type="entry name" value="Mur_ligase_C_dom_sf"/>
</dbReference>
<organism evidence="13 14">
    <name type="scientific">Catellatospora bangladeshensis</name>
    <dbReference type="NCBI Taxonomy" id="310355"/>
    <lineage>
        <taxon>Bacteria</taxon>
        <taxon>Bacillati</taxon>
        <taxon>Actinomycetota</taxon>
        <taxon>Actinomycetes</taxon>
        <taxon>Micromonosporales</taxon>
        <taxon>Micromonosporaceae</taxon>
        <taxon>Catellatospora</taxon>
    </lineage>
</organism>
<dbReference type="AlphaFoldDB" id="A0A8J3JA92"/>
<keyword evidence="5 9" id="KW-0132">Cell division</keyword>
<evidence type="ECO:0000256" key="6">
    <source>
        <dbReference type="ARBA" id="ARBA00022741"/>
    </source>
</evidence>
<dbReference type="HAMAP" id="MF_00639">
    <property type="entry name" value="MurD"/>
    <property type="match status" value="1"/>
</dbReference>
<feature type="domain" description="Mur ligase central" evidence="12">
    <location>
        <begin position="112"/>
        <end position="297"/>
    </location>
</feature>
<dbReference type="GO" id="GO:0004326">
    <property type="term" value="F:tetrahydrofolylpolyglutamate synthase activity"/>
    <property type="evidence" value="ECO:0007669"/>
    <property type="project" value="InterPro"/>
</dbReference>
<reference evidence="13 14" key="1">
    <citation type="submission" date="2021-01" db="EMBL/GenBank/DDBJ databases">
        <title>Whole genome shotgun sequence of Catellatospora bangladeshensis NBRC 107357.</title>
        <authorList>
            <person name="Komaki H."/>
            <person name="Tamura T."/>
        </authorList>
    </citation>
    <scope>NUCLEOTIDE SEQUENCE [LARGE SCALE GENOMIC DNA]</scope>
    <source>
        <strain evidence="13 14">NBRC 107357</strain>
    </source>
</reference>